<evidence type="ECO:0008006" key="3">
    <source>
        <dbReference type="Google" id="ProtNLM"/>
    </source>
</evidence>
<dbReference type="AlphaFoldDB" id="A0A4R4X355"/>
<evidence type="ECO:0000313" key="2">
    <source>
        <dbReference type="Proteomes" id="UP000295172"/>
    </source>
</evidence>
<keyword evidence="2" id="KW-1185">Reference proteome</keyword>
<organism evidence="1 2">
    <name type="scientific">Kribbella turkmenica</name>
    <dbReference type="NCBI Taxonomy" id="2530375"/>
    <lineage>
        <taxon>Bacteria</taxon>
        <taxon>Bacillati</taxon>
        <taxon>Actinomycetota</taxon>
        <taxon>Actinomycetes</taxon>
        <taxon>Propionibacteriales</taxon>
        <taxon>Kribbellaceae</taxon>
        <taxon>Kribbella</taxon>
    </lineage>
</organism>
<gene>
    <name evidence="1" type="ORF">E1218_16185</name>
</gene>
<dbReference type="OrthoDB" id="7946528at2"/>
<comment type="caution">
    <text evidence="1">The sequence shown here is derived from an EMBL/GenBank/DDBJ whole genome shotgun (WGS) entry which is preliminary data.</text>
</comment>
<accession>A0A4R4X355</accession>
<name>A0A4R4X355_9ACTN</name>
<protein>
    <recommendedName>
        <fullName evidence="3">Nucleotidyltransferase domain-containing protein</fullName>
    </recommendedName>
</protein>
<proteinExistence type="predicted"/>
<reference evidence="1 2" key="1">
    <citation type="submission" date="2019-02" db="EMBL/GenBank/DDBJ databases">
        <title>Draft genome sequences of novel Actinobacteria.</title>
        <authorList>
            <person name="Sahin N."/>
            <person name="Ay H."/>
            <person name="Saygin H."/>
        </authorList>
    </citation>
    <scope>NUCLEOTIDE SEQUENCE [LARGE SCALE GENOMIC DNA]</scope>
    <source>
        <strain evidence="1 2">16K104</strain>
    </source>
</reference>
<evidence type="ECO:0000313" key="1">
    <source>
        <dbReference type="EMBL" id="TDD24688.1"/>
    </source>
</evidence>
<sequence>MTLRERAAARQRTAHDILRDLDLLGRWSRYGDPVVVGSVAIGVVVPPDIDLEIYSDEPRVADGFAVMAPLAELPSTRRITYLDARDRHEQGQYWKLEYELTADATWTIDMWVFDRAARGADLTTAVREALTDETRDYILTIKEEAAALGERAYGYWLYQAVLDAGVHSYPDFKAWLGERNIYERTSWAPRRTL</sequence>
<dbReference type="Proteomes" id="UP000295172">
    <property type="component" value="Unassembled WGS sequence"/>
</dbReference>
<dbReference type="EMBL" id="SMKR01000062">
    <property type="protein sequence ID" value="TDD24688.1"/>
    <property type="molecule type" value="Genomic_DNA"/>
</dbReference>